<accession>G2Y1Y4</accession>
<proteinExistence type="predicted"/>
<organism evidence="1 2">
    <name type="scientific">Botryotinia fuckeliana (strain T4)</name>
    <name type="common">Noble rot fungus</name>
    <name type="synonym">Botrytis cinerea</name>
    <dbReference type="NCBI Taxonomy" id="999810"/>
    <lineage>
        <taxon>Eukaryota</taxon>
        <taxon>Fungi</taxon>
        <taxon>Dikarya</taxon>
        <taxon>Ascomycota</taxon>
        <taxon>Pezizomycotina</taxon>
        <taxon>Leotiomycetes</taxon>
        <taxon>Helotiales</taxon>
        <taxon>Sclerotiniaceae</taxon>
        <taxon>Botrytis</taxon>
    </lineage>
</organism>
<evidence type="ECO:0000313" key="1">
    <source>
        <dbReference type="EMBL" id="CCD46674.1"/>
    </source>
</evidence>
<gene>
    <name evidence="1" type="ORF">BofuT4_uP042850.1</name>
</gene>
<reference evidence="2" key="1">
    <citation type="journal article" date="2011" name="PLoS Genet.">
        <title>Genomic analysis of the necrotrophic fungal pathogens Sclerotinia sclerotiorum and Botrytis cinerea.</title>
        <authorList>
            <person name="Amselem J."/>
            <person name="Cuomo C.A."/>
            <person name="van Kan J.A."/>
            <person name="Viaud M."/>
            <person name="Benito E.P."/>
            <person name="Couloux A."/>
            <person name="Coutinho P.M."/>
            <person name="de Vries R.P."/>
            <person name="Dyer P.S."/>
            <person name="Fillinger S."/>
            <person name="Fournier E."/>
            <person name="Gout L."/>
            <person name="Hahn M."/>
            <person name="Kohn L."/>
            <person name="Lapalu N."/>
            <person name="Plummer K.M."/>
            <person name="Pradier J.M."/>
            <person name="Quevillon E."/>
            <person name="Sharon A."/>
            <person name="Simon A."/>
            <person name="ten Have A."/>
            <person name="Tudzynski B."/>
            <person name="Tudzynski P."/>
            <person name="Wincker P."/>
            <person name="Andrew M."/>
            <person name="Anthouard V."/>
            <person name="Beever R.E."/>
            <person name="Beffa R."/>
            <person name="Benoit I."/>
            <person name="Bouzid O."/>
            <person name="Brault B."/>
            <person name="Chen Z."/>
            <person name="Choquer M."/>
            <person name="Collemare J."/>
            <person name="Cotton P."/>
            <person name="Danchin E.G."/>
            <person name="Da Silva C."/>
            <person name="Gautier A."/>
            <person name="Giraud C."/>
            <person name="Giraud T."/>
            <person name="Gonzalez C."/>
            <person name="Grossetete S."/>
            <person name="Guldener U."/>
            <person name="Henrissat B."/>
            <person name="Howlett B.J."/>
            <person name="Kodira C."/>
            <person name="Kretschmer M."/>
            <person name="Lappartient A."/>
            <person name="Leroch M."/>
            <person name="Levis C."/>
            <person name="Mauceli E."/>
            <person name="Neuveglise C."/>
            <person name="Oeser B."/>
            <person name="Pearson M."/>
            <person name="Poulain J."/>
            <person name="Poussereau N."/>
            <person name="Quesneville H."/>
            <person name="Rascle C."/>
            <person name="Schumacher J."/>
            <person name="Segurens B."/>
            <person name="Sexton A."/>
            <person name="Silva E."/>
            <person name="Sirven C."/>
            <person name="Soanes D.M."/>
            <person name="Talbot N.J."/>
            <person name="Templeton M."/>
            <person name="Yandava C."/>
            <person name="Yarden O."/>
            <person name="Zeng Q."/>
            <person name="Rollins J.A."/>
            <person name="Lebrun M.H."/>
            <person name="Dickman M."/>
        </authorList>
    </citation>
    <scope>NUCLEOTIDE SEQUENCE [LARGE SCALE GENOMIC DNA]</scope>
    <source>
        <strain evidence="2">T4</strain>
    </source>
</reference>
<evidence type="ECO:0000313" key="2">
    <source>
        <dbReference type="Proteomes" id="UP000008177"/>
    </source>
</evidence>
<dbReference type="EMBL" id="FQ790282">
    <property type="protein sequence ID" value="CCD46674.1"/>
    <property type="molecule type" value="Genomic_DNA"/>
</dbReference>
<dbReference type="HOGENOM" id="CLU_3142853_0_0_1"/>
<sequence length="49" mass="5601">MWLAGFMIVEFGESKVFRQGATATYSKSMFQYLAPERVEHTDKSLKANV</sequence>
<protein>
    <submittedName>
        <fullName evidence="1">Uncharacterized protein</fullName>
    </submittedName>
</protein>
<dbReference type="InParanoid" id="G2Y1Y4"/>
<dbReference type="OrthoDB" id="4062651at2759"/>
<name>G2Y1Y4_BOTF4</name>
<dbReference type="AlphaFoldDB" id="G2Y1Y4"/>
<dbReference type="Proteomes" id="UP000008177">
    <property type="component" value="Unplaced contigs"/>
</dbReference>